<accession>A0ABV5B5B3</accession>
<protein>
    <submittedName>
        <fullName evidence="9">Uncharacterized protein</fullName>
    </submittedName>
</protein>
<evidence type="ECO:0000256" key="2">
    <source>
        <dbReference type="ARBA" id="ARBA00022448"/>
    </source>
</evidence>
<evidence type="ECO:0000256" key="4">
    <source>
        <dbReference type="ARBA" id="ARBA00022519"/>
    </source>
</evidence>
<comment type="subcellular location">
    <subcellularLocation>
        <location evidence="1">Cell inner membrane</location>
        <topology evidence="1">Multi-pass membrane protein</topology>
    </subcellularLocation>
</comment>
<evidence type="ECO:0000256" key="5">
    <source>
        <dbReference type="ARBA" id="ARBA00022692"/>
    </source>
</evidence>
<feature type="transmembrane region" description="Helical" evidence="8">
    <location>
        <begin position="205"/>
        <end position="225"/>
    </location>
</feature>
<keyword evidence="7 8" id="KW-0472">Membrane</keyword>
<evidence type="ECO:0000313" key="9">
    <source>
        <dbReference type="EMBL" id="MFB5680697.1"/>
    </source>
</evidence>
<evidence type="ECO:0000256" key="8">
    <source>
        <dbReference type="SAM" id="Phobius"/>
    </source>
</evidence>
<dbReference type="PANTHER" id="PTHR43357">
    <property type="entry name" value="INNER MEMBRANE ABC TRANSPORTER PERMEASE PROTEIN YDCV"/>
    <property type="match status" value="1"/>
</dbReference>
<dbReference type="EMBL" id="JBHILM010000006">
    <property type="protein sequence ID" value="MFB5680697.1"/>
    <property type="molecule type" value="Genomic_DNA"/>
</dbReference>
<evidence type="ECO:0000256" key="3">
    <source>
        <dbReference type="ARBA" id="ARBA00022475"/>
    </source>
</evidence>
<reference evidence="9 10" key="1">
    <citation type="submission" date="2024-09" db="EMBL/GenBank/DDBJ databases">
        <authorList>
            <person name="Ruan L."/>
        </authorList>
    </citation>
    <scope>NUCLEOTIDE SEQUENCE [LARGE SCALE GENOMIC DNA]</scope>
    <source>
        <strain evidence="9 10">D33</strain>
    </source>
</reference>
<feature type="transmembrane region" description="Helical" evidence="8">
    <location>
        <begin position="78"/>
        <end position="106"/>
    </location>
</feature>
<dbReference type="Gene3D" id="1.10.3720.10">
    <property type="entry name" value="MetI-like"/>
    <property type="match status" value="1"/>
</dbReference>
<keyword evidence="5 8" id="KW-0812">Transmembrane</keyword>
<comment type="caution">
    <text evidence="9">The sequence shown here is derived from an EMBL/GenBank/DDBJ whole genome shotgun (WGS) entry which is preliminary data.</text>
</comment>
<evidence type="ECO:0000313" key="10">
    <source>
        <dbReference type="Proteomes" id="UP001580407"/>
    </source>
</evidence>
<keyword evidence="2" id="KW-0813">Transport</keyword>
<dbReference type="PANTHER" id="PTHR43357:SF4">
    <property type="entry name" value="INNER MEMBRANE ABC TRANSPORTER PERMEASE PROTEIN YDCV"/>
    <property type="match status" value="1"/>
</dbReference>
<name>A0ABV5B5B3_9BACL</name>
<dbReference type="SUPFAM" id="SSF161098">
    <property type="entry name" value="MetI-like"/>
    <property type="match status" value="1"/>
</dbReference>
<proteinExistence type="predicted"/>
<organism evidence="9 10">
    <name type="scientific">Paenibacillus terreus</name>
    <dbReference type="NCBI Taxonomy" id="1387834"/>
    <lineage>
        <taxon>Bacteria</taxon>
        <taxon>Bacillati</taxon>
        <taxon>Bacillota</taxon>
        <taxon>Bacilli</taxon>
        <taxon>Bacillales</taxon>
        <taxon>Paenibacillaceae</taxon>
        <taxon>Paenibacillus</taxon>
    </lineage>
</organism>
<feature type="transmembrane region" description="Helical" evidence="8">
    <location>
        <begin position="181"/>
        <end position="199"/>
    </location>
</feature>
<keyword evidence="10" id="KW-1185">Reference proteome</keyword>
<sequence>MFAPLVLGGPDFQTINPVIMTFAKSSYSQDIAALLAVILGIAAVVLLAVMNRFEKNGNYISVSKVKSKIQKQKINNPALNIAAHALAYVLFLIYAVPIILVVLYSFSSSQAIRSGVLNLNELTLSNYLTIFTSAEAFRPFAISIVYSLAAAILVVILALITSRIVQKDKHKINMAYEYGMMIPWLLPGTLIALGLMTTYNSPKFMMFNQVLIGTGTIMLIAYIIWKKAVVQQPRALNKYPCAALCAGVKLLARAGVPSRYCP</sequence>
<keyword evidence="3" id="KW-1003">Cell membrane</keyword>
<feature type="transmembrane region" description="Helical" evidence="8">
    <location>
        <begin position="140"/>
        <end position="160"/>
    </location>
</feature>
<evidence type="ECO:0000256" key="1">
    <source>
        <dbReference type="ARBA" id="ARBA00004429"/>
    </source>
</evidence>
<dbReference type="Proteomes" id="UP001580407">
    <property type="component" value="Unassembled WGS sequence"/>
</dbReference>
<keyword evidence="4" id="KW-0997">Cell inner membrane</keyword>
<dbReference type="InterPro" id="IPR035906">
    <property type="entry name" value="MetI-like_sf"/>
</dbReference>
<dbReference type="RefSeq" id="WP_375524495.1">
    <property type="nucleotide sequence ID" value="NZ_JBHILM010000006.1"/>
</dbReference>
<keyword evidence="6 8" id="KW-1133">Transmembrane helix</keyword>
<gene>
    <name evidence="9" type="ORF">ACE3NQ_07220</name>
</gene>
<evidence type="ECO:0000256" key="6">
    <source>
        <dbReference type="ARBA" id="ARBA00022989"/>
    </source>
</evidence>
<evidence type="ECO:0000256" key="7">
    <source>
        <dbReference type="ARBA" id="ARBA00023136"/>
    </source>
</evidence>
<feature type="transmembrane region" description="Helical" evidence="8">
    <location>
        <begin position="31"/>
        <end position="50"/>
    </location>
</feature>